<name>A0A7Y9PHS4_9BACT</name>
<comment type="caution">
    <text evidence="2">The sequence shown here is derived from an EMBL/GenBank/DDBJ whole genome shotgun (WGS) entry which is preliminary data.</text>
</comment>
<evidence type="ECO:0000256" key="1">
    <source>
        <dbReference type="SAM" id="Phobius"/>
    </source>
</evidence>
<feature type="transmembrane region" description="Helical" evidence="1">
    <location>
        <begin position="32"/>
        <end position="55"/>
    </location>
</feature>
<evidence type="ECO:0000313" key="3">
    <source>
        <dbReference type="Proteomes" id="UP000589520"/>
    </source>
</evidence>
<gene>
    <name evidence="2" type="ORF">HDF17_002455</name>
</gene>
<proteinExistence type="predicted"/>
<keyword evidence="1" id="KW-0472">Membrane</keyword>
<evidence type="ECO:0000313" key="2">
    <source>
        <dbReference type="EMBL" id="NYF80135.1"/>
    </source>
</evidence>
<feature type="transmembrane region" description="Helical" evidence="1">
    <location>
        <begin position="67"/>
        <end position="84"/>
    </location>
</feature>
<sequence>MISITRVLTFEEYAASNKLALRYGTLRRKCKFFVYLYAMPTLGLLLFLFATWMLIDTWKSSDTYVSWFIWMGGSLCWIFCPWFFRKRTRRSYKEQELHLPWTTEISETGVHSVIPGKAASHFEWTFFSSFVETSELFIILQRKRPIFITVPKDSLDPVQQIELRALLITNLKPVA</sequence>
<organism evidence="2 3">
    <name type="scientific">Granulicella arctica</name>
    <dbReference type="NCBI Taxonomy" id="940613"/>
    <lineage>
        <taxon>Bacteria</taxon>
        <taxon>Pseudomonadati</taxon>
        <taxon>Acidobacteriota</taxon>
        <taxon>Terriglobia</taxon>
        <taxon>Terriglobales</taxon>
        <taxon>Acidobacteriaceae</taxon>
        <taxon>Granulicella</taxon>
    </lineage>
</organism>
<dbReference type="EMBL" id="JACCCW010000002">
    <property type="protein sequence ID" value="NYF80135.1"/>
    <property type="molecule type" value="Genomic_DNA"/>
</dbReference>
<dbReference type="AlphaFoldDB" id="A0A7Y9PHS4"/>
<protein>
    <recommendedName>
        <fullName evidence="4">YcxB-like protein domain-containing protein</fullName>
    </recommendedName>
</protein>
<reference evidence="2 3" key="1">
    <citation type="submission" date="2020-07" db="EMBL/GenBank/DDBJ databases">
        <title>Genomic Encyclopedia of Type Strains, Phase IV (KMG-V): Genome sequencing to study the core and pangenomes of soil and plant-associated prokaryotes.</title>
        <authorList>
            <person name="Whitman W."/>
        </authorList>
    </citation>
    <scope>NUCLEOTIDE SEQUENCE [LARGE SCALE GENOMIC DNA]</scope>
    <source>
        <strain evidence="2 3">X4EP2</strain>
    </source>
</reference>
<dbReference type="Proteomes" id="UP000589520">
    <property type="component" value="Unassembled WGS sequence"/>
</dbReference>
<keyword evidence="1" id="KW-0812">Transmembrane</keyword>
<keyword evidence="3" id="KW-1185">Reference proteome</keyword>
<evidence type="ECO:0008006" key="4">
    <source>
        <dbReference type="Google" id="ProtNLM"/>
    </source>
</evidence>
<dbReference type="RefSeq" id="WP_179491294.1">
    <property type="nucleotide sequence ID" value="NZ_JACCCW010000002.1"/>
</dbReference>
<accession>A0A7Y9PHS4</accession>
<keyword evidence="1" id="KW-1133">Transmembrane helix</keyword>